<keyword evidence="2" id="KW-0378">Hydrolase</keyword>
<dbReference type="InterPro" id="IPR002073">
    <property type="entry name" value="PDEase_catalytic_dom"/>
</dbReference>
<dbReference type="PANTHER" id="PTHR11347">
    <property type="entry name" value="CYCLIC NUCLEOTIDE PHOSPHODIESTERASE"/>
    <property type="match status" value="1"/>
</dbReference>
<dbReference type="Gene3D" id="1.10.1300.10">
    <property type="entry name" value="3'5'-cyclic nucleotide phosphodiesterase, catalytic domain"/>
    <property type="match status" value="1"/>
</dbReference>
<name>A0ABR2KSD7_9EUKA</name>
<proteinExistence type="predicted"/>
<comment type="caution">
    <text evidence="5">The sequence shown here is derived from an EMBL/GenBank/DDBJ whole genome shotgun (WGS) entry which is preliminary data.</text>
</comment>
<dbReference type="InterPro" id="IPR023088">
    <property type="entry name" value="PDEase"/>
</dbReference>
<sequence>MKGWDRIIAAQPLIISSAKKIYATSPKNTSPKDILRSPLSSLATNKIIDIDKLNQELEAKLTWSDIFDSMMESCLNSPQHVAFESHMVLFFHSNRAIFWEKRPNSSAFLSRTLKSEISASCSLIQQIINSSQPVIPNLLYDPDIITSFSLQSFDHQFFVPLRYPDGSICAIIQLSRHQNCSPFGQEEFKIAEFVMKKFILYGSPFFEKERIVGLASKVSQVGLLSQTTNHIKKTLETAFQCNSPDIWFLQMNDGSYFRYDNQIREFIGVYKCSTGVIGLALRNENANHCITINSNKVGELKHYSASIDGDANNPILMSSCEFEGRIWCVCLRGERSNGSYTKDDQSRFSTIIPFIARSLSYSGGFLRRNLNSAKKSENSKIDMINFTSSIVNSHRNIYEVINLVQEKVTDLLKAEICRVLIVDSKSKELRSDFENGIILCKKSPLDSGIAGSTVTSRLPIICSKPEDDPKFDREVDAGGKTTKIQSLLSVPVIFKNDVKAVIMALNKSGGEFNESDKIKLTTISTFFGIAMKNGEICQTSYQIISQLKKFVNHSNDTIENVLTKIKEIIHASTVTLFVVQQSDSSLHEFATIGEKLNCAIQFATFSINSKKSSFFSIGQDSDKSIVISCVPFFDDDDRILGVVEFSCDFFEFNEELNLIESFVSIASSSSLSKSCLKEFSDYEEEKCKLREIVGIESIEISDTPKSLLFLNELFEPSFIVQGNSEIDLIKIVFSCFDQFKLKQEFKLTNQKLFSFVSNLSKSCDNDENSYHNWSHSVSTLLFGSILLMKSKMNETFTKLEILSFLIASLGHNLSQDEIQNENDEIPFSILYKSQNVMGMNHCAQLAKIMSKESCNLLSALDQNALNSAWELIFYLIFSSHMSVHFDVLKENEKCQKDNSFSLKNSEHRNLQLVLLLKCADFSECLKDFEYADKFSKIICEEFFNFGPIENIDGIEYLNENHKRKFLDREKSFLGFVTFVALPLFESVYEYNNDLMFIKDCFTANLEKWSESNSKNNDSDQNVTEETNEQDNKQSND</sequence>
<dbReference type="SUPFAM" id="SSF109604">
    <property type="entry name" value="HD-domain/PDEase-like"/>
    <property type="match status" value="1"/>
</dbReference>
<dbReference type="PRINTS" id="PR00387">
    <property type="entry name" value="PDIESTERASE1"/>
</dbReference>
<dbReference type="Gene3D" id="3.30.450.40">
    <property type="match status" value="1"/>
</dbReference>
<feature type="domain" description="PDEase" evidence="4">
    <location>
        <begin position="680"/>
        <end position="1015"/>
    </location>
</feature>
<evidence type="ECO:0000256" key="1">
    <source>
        <dbReference type="ARBA" id="ARBA00022723"/>
    </source>
</evidence>
<evidence type="ECO:0000313" key="6">
    <source>
        <dbReference type="Proteomes" id="UP001470230"/>
    </source>
</evidence>
<protein>
    <recommendedName>
        <fullName evidence="4">PDEase domain-containing protein</fullName>
    </recommendedName>
</protein>
<dbReference type="InterPro" id="IPR036971">
    <property type="entry name" value="PDEase_catalytic_dom_sf"/>
</dbReference>
<dbReference type="Pfam" id="PF13185">
    <property type="entry name" value="GAF_2"/>
    <property type="match status" value="1"/>
</dbReference>
<organism evidence="5 6">
    <name type="scientific">Tritrichomonas musculus</name>
    <dbReference type="NCBI Taxonomy" id="1915356"/>
    <lineage>
        <taxon>Eukaryota</taxon>
        <taxon>Metamonada</taxon>
        <taxon>Parabasalia</taxon>
        <taxon>Tritrichomonadida</taxon>
        <taxon>Tritrichomonadidae</taxon>
        <taxon>Tritrichomonas</taxon>
    </lineage>
</organism>
<accession>A0ABR2KSD7</accession>
<evidence type="ECO:0000259" key="4">
    <source>
        <dbReference type="PROSITE" id="PS51845"/>
    </source>
</evidence>
<evidence type="ECO:0000256" key="3">
    <source>
        <dbReference type="SAM" id="MobiDB-lite"/>
    </source>
</evidence>
<keyword evidence="6" id="KW-1185">Reference proteome</keyword>
<feature type="compositionally biased region" description="Polar residues" evidence="3">
    <location>
        <begin position="1010"/>
        <end position="1024"/>
    </location>
</feature>
<gene>
    <name evidence="5" type="ORF">M9Y10_022276</name>
</gene>
<evidence type="ECO:0000256" key="2">
    <source>
        <dbReference type="ARBA" id="ARBA00022801"/>
    </source>
</evidence>
<dbReference type="SMART" id="SM00065">
    <property type="entry name" value="GAF"/>
    <property type="match status" value="1"/>
</dbReference>
<dbReference type="SUPFAM" id="SSF55781">
    <property type="entry name" value="GAF domain-like"/>
    <property type="match status" value="1"/>
</dbReference>
<dbReference type="EMBL" id="JAPFFF010000003">
    <property type="protein sequence ID" value="KAK8893847.1"/>
    <property type="molecule type" value="Genomic_DNA"/>
</dbReference>
<evidence type="ECO:0000313" key="5">
    <source>
        <dbReference type="EMBL" id="KAK8893847.1"/>
    </source>
</evidence>
<dbReference type="InterPro" id="IPR029016">
    <property type="entry name" value="GAF-like_dom_sf"/>
</dbReference>
<dbReference type="PROSITE" id="PS51845">
    <property type="entry name" value="PDEASE_I_2"/>
    <property type="match status" value="1"/>
</dbReference>
<reference evidence="5 6" key="1">
    <citation type="submission" date="2024-04" db="EMBL/GenBank/DDBJ databases">
        <title>Tritrichomonas musculus Genome.</title>
        <authorList>
            <person name="Alves-Ferreira E."/>
            <person name="Grigg M."/>
            <person name="Lorenzi H."/>
            <person name="Galac M."/>
        </authorList>
    </citation>
    <scope>NUCLEOTIDE SEQUENCE [LARGE SCALE GENOMIC DNA]</scope>
    <source>
        <strain evidence="5 6">EAF2021</strain>
    </source>
</reference>
<feature type="region of interest" description="Disordered" evidence="3">
    <location>
        <begin position="1010"/>
        <end position="1036"/>
    </location>
</feature>
<keyword evidence="1" id="KW-0479">Metal-binding</keyword>
<dbReference type="InterPro" id="IPR003018">
    <property type="entry name" value="GAF"/>
</dbReference>
<dbReference type="Proteomes" id="UP001470230">
    <property type="component" value="Unassembled WGS sequence"/>
</dbReference>
<dbReference type="Pfam" id="PF00233">
    <property type="entry name" value="PDEase_I"/>
    <property type="match status" value="1"/>
</dbReference>